<keyword evidence="3" id="KW-0636">Prenylation</keyword>
<keyword evidence="1" id="KW-0488">Methylation</keyword>
<gene>
    <name evidence="6" type="ORF">ZIOFF_055693</name>
</gene>
<sequence length="279" mass="31361">MGKEEQFEVLKLKVHFLSFSLRFVFMRRDETDALLILADACVEGVFSVEVDVEKQKVTVQANVDSLTLIKKLTIAGKHAEAWPDDKPSNQAKNNSNNKQQKPGGGKKSKEQQGKQQQQQNKVQHKPLPSYSSDDEEDSDDEKEDNMRMLDKILKQGSNNHTAKKGGNGDANNNATMAAFQRMMNGNANVNGNVAGSGFGLQSQVPMPVNYHGQAHHLPAMARSHNMQQQQPQMMYLRSPQVAPYTGYYPSPYYYQSNQPYNDYVTHLFSDENTRGCVIM</sequence>
<evidence type="ECO:0000256" key="1">
    <source>
        <dbReference type="ARBA" id="ARBA00022481"/>
    </source>
</evidence>
<dbReference type="GO" id="GO:0046872">
    <property type="term" value="F:metal ion binding"/>
    <property type="evidence" value="ECO:0007669"/>
    <property type="project" value="UniProtKB-KW"/>
</dbReference>
<feature type="compositionally biased region" description="Low complexity" evidence="5">
    <location>
        <begin position="113"/>
        <end position="131"/>
    </location>
</feature>
<name>A0A8J5FGY4_ZINOF</name>
<accession>A0A8J5FGY4</accession>
<proteinExistence type="inferred from homology"/>
<comment type="caution">
    <text evidence="6">The sequence shown here is derived from an EMBL/GenBank/DDBJ whole genome shotgun (WGS) entry which is preliminary data.</text>
</comment>
<dbReference type="Proteomes" id="UP000734854">
    <property type="component" value="Unassembled WGS sequence"/>
</dbReference>
<feature type="compositionally biased region" description="Low complexity" evidence="5">
    <location>
        <begin position="88"/>
        <end position="101"/>
    </location>
</feature>
<feature type="region of interest" description="Disordered" evidence="5">
    <location>
        <begin position="80"/>
        <end position="143"/>
    </location>
</feature>
<keyword evidence="2" id="KW-0479">Metal-binding</keyword>
<evidence type="ECO:0000256" key="4">
    <source>
        <dbReference type="ARBA" id="ARBA00024045"/>
    </source>
</evidence>
<evidence type="ECO:0000256" key="2">
    <source>
        <dbReference type="ARBA" id="ARBA00022723"/>
    </source>
</evidence>
<evidence type="ECO:0000313" key="6">
    <source>
        <dbReference type="EMBL" id="KAG6487111.1"/>
    </source>
</evidence>
<organism evidence="6 7">
    <name type="scientific">Zingiber officinale</name>
    <name type="common">Ginger</name>
    <name type="synonym">Amomum zingiber</name>
    <dbReference type="NCBI Taxonomy" id="94328"/>
    <lineage>
        <taxon>Eukaryota</taxon>
        <taxon>Viridiplantae</taxon>
        <taxon>Streptophyta</taxon>
        <taxon>Embryophyta</taxon>
        <taxon>Tracheophyta</taxon>
        <taxon>Spermatophyta</taxon>
        <taxon>Magnoliopsida</taxon>
        <taxon>Liliopsida</taxon>
        <taxon>Zingiberales</taxon>
        <taxon>Zingiberaceae</taxon>
        <taxon>Zingiber</taxon>
    </lineage>
</organism>
<reference evidence="6 7" key="1">
    <citation type="submission" date="2020-08" db="EMBL/GenBank/DDBJ databases">
        <title>Plant Genome Project.</title>
        <authorList>
            <person name="Zhang R.-G."/>
        </authorList>
    </citation>
    <scope>NUCLEOTIDE SEQUENCE [LARGE SCALE GENOMIC DNA]</scope>
    <source>
        <tissue evidence="6">Rhizome</tissue>
    </source>
</reference>
<feature type="compositionally biased region" description="Acidic residues" evidence="5">
    <location>
        <begin position="132"/>
        <end position="143"/>
    </location>
</feature>
<dbReference type="PANTHER" id="PTHR45868">
    <property type="entry name" value="HEAVY METAL-ASSOCIATED ISOPRENYLATED PLANT PROTEIN 33-RELATED"/>
    <property type="match status" value="1"/>
</dbReference>
<evidence type="ECO:0008006" key="8">
    <source>
        <dbReference type="Google" id="ProtNLM"/>
    </source>
</evidence>
<dbReference type="PANTHER" id="PTHR45868:SF19">
    <property type="entry name" value="HEAVY METAL-ASSOCIATED ISOPRENYLATED PLANT PROTEIN 37"/>
    <property type="match status" value="1"/>
</dbReference>
<evidence type="ECO:0000313" key="7">
    <source>
        <dbReference type="Proteomes" id="UP000734854"/>
    </source>
</evidence>
<evidence type="ECO:0000256" key="3">
    <source>
        <dbReference type="ARBA" id="ARBA00023289"/>
    </source>
</evidence>
<keyword evidence="3" id="KW-0449">Lipoprotein</keyword>
<keyword evidence="7" id="KW-1185">Reference proteome</keyword>
<evidence type="ECO:0000256" key="5">
    <source>
        <dbReference type="SAM" id="MobiDB-lite"/>
    </source>
</evidence>
<protein>
    <recommendedName>
        <fullName evidence="8">HMA domain-containing protein</fullName>
    </recommendedName>
</protein>
<dbReference type="InterPro" id="IPR006121">
    <property type="entry name" value="HMA_dom"/>
</dbReference>
<dbReference type="CDD" id="cd00371">
    <property type="entry name" value="HMA"/>
    <property type="match status" value="1"/>
</dbReference>
<dbReference type="SUPFAM" id="SSF55008">
    <property type="entry name" value="HMA, heavy metal-associated domain"/>
    <property type="match status" value="1"/>
</dbReference>
<dbReference type="AlphaFoldDB" id="A0A8J5FGY4"/>
<comment type="similarity">
    <text evidence="4">Belongs to the HIPP family.</text>
</comment>
<dbReference type="EMBL" id="JACMSC010000015">
    <property type="protein sequence ID" value="KAG6487111.1"/>
    <property type="molecule type" value="Genomic_DNA"/>
</dbReference>
<dbReference type="Gene3D" id="3.30.70.100">
    <property type="match status" value="1"/>
</dbReference>
<dbReference type="InterPro" id="IPR036163">
    <property type="entry name" value="HMA_dom_sf"/>
</dbReference>